<comment type="caution">
    <text evidence="1">The sequence shown here is derived from an EMBL/GenBank/DDBJ whole genome shotgun (WGS) entry which is preliminary data.</text>
</comment>
<organism evidence="1 2">
    <name type="scientific">Rhododendron molle</name>
    <name type="common">Chinese azalea</name>
    <name type="synonym">Azalea mollis</name>
    <dbReference type="NCBI Taxonomy" id="49168"/>
    <lineage>
        <taxon>Eukaryota</taxon>
        <taxon>Viridiplantae</taxon>
        <taxon>Streptophyta</taxon>
        <taxon>Embryophyta</taxon>
        <taxon>Tracheophyta</taxon>
        <taxon>Spermatophyta</taxon>
        <taxon>Magnoliopsida</taxon>
        <taxon>eudicotyledons</taxon>
        <taxon>Gunneridae</taxon>
        <taxon>Pentapetalae</taxon>
        <taxon>asterids</taxon>
        <taxon>Ericales</taxon>
        <taxon>Ericaceae</taxon>
        <taxon>Ericoideae</taxon>
        <taxon>Rhodoreae</taxon>
        <taxon>Rhododendron</taxon>
    </lineage>
</organism>
<accession>A0ACC0NQ58</accession>
<gene>
    <name evidence="1" type="ORF">RHMOL_Rhmol05G0134500</name>
</gene>
<dbReference type="Proteomes" id="UP001062846">
    <property type="component" value="Chromosome 5"/>
</dbReference>
<name>A0ACC0NQ58_RHOML</name>
<keyword evidence="2" id="KW-1185">Reference proteome</keyword>
<sequence length="54" mass="6612">MSLQQRWNAMCGEFEQYFNAIQFLWDTWLDPYKERFIAAYINQFMHLGSNSSQR</sequence>
<protein>
    <submittedName>
        <fullName evidence="1">Uncharacterized protein</fullName>
    </submittedName>
</protein>
<reference evidence="1" key="1">
    <citation type="submission" date="2022-02" db="EMBL/GenBank/DDBJ databases">
        <title>Plant Genome Project.</title>
        <authorList>
            <person name="Zhang R.-G."/>
        </authorList>
    </citation>
    <scope>NUCLEOTIDE SEQUENCE</scope>
    <source>
        <strain evidence="1">AT1</strain>
    </source>
</reference>
<proteinExistence type="predicted"/>
<evidence type="ECO:0000313" key="2">
    <source>
        <dbReference type="Proteomes" id="UP001062846"/>
    </source>
</evidence>
<evidence type="ECO:0000313" key="1">
    <source>
        <dbReference type="EMBL" id="KAI8554934.1"/>
    </source>
</evidence>
<dbReference type="EMBL" id="CM046392">
    <property type="protein sequence ID" value="KAI8554934.1"/>
    <property type="molecule type" value="Genomic_DNA"/>
</dbReference>